<evidence type="ECO:0000259" key="1">
    <source>
        <dbReference type="PROSITE" id="PS51186"/>
    </source>
</evidence>
<dbReference type="GO" id="GO:0016747">
    <property type="term" value="F:acyltransferase activity, transferring groups other than amino-acyl groups"/>
    <property type="evidence" value="ECO:0007669"/>
    <property type="project" value="InterPro"/>
</dbReference>
<proteinExistence type="predicted"/>
<dbReference type="Pfam" id="PF00583">
    <property type="entry name" value="Acetyltransf_1"/>
    <property type="match status" value="1"/>
</dbReference>
<dbReference type="InterPro" id="IPR016181">
    <property type="entry name" value="Acyl_CoA_acyltransferase"/>
</dbReference>
<dbReference type="CDD" id="cd04301">
    <property type="entry name" value="NAT_SF"/>
    <property type="match status" value="1"/>
</dbReference>
<dbReference type="InterPro" id="IPR040549">
    <property type="entry name" value="DUF5613"/>
</dbReference>
<reference evidence="2 3" key="1">
    <citation type="submission" date="2019-11" db="EMBL/GenBank/DDBJ databases">
        <authorList>
            <person name="Li J."/>
        </authorList>
    </citation>
    <scope>NUCLEOTIDE SEQUENCE [LARGE SCALE GENOMIC DNA]</scope>
    <source>
        <strain evidence="2 3">J4</strain>
    </source>
</reference>
<dbReference type="SUPFAM" id="SSF55729">
    <property type="entry name" value="Acyl-CoA N-acyltransferases (Nat)"/>
    <property type="match status" value="1"/>
</dbReference>
<evidence type="ECO:0000313" key="3">
    <source>
        <dbReference type="Proteomes" id="UP000480185"/>
    </source>
</evidence>
<dbReference type="RefSeq" id="WP_153729347.1">
    <property type="nucleotide sequence ID" value="NZ_WJNH01000009.1"/>
</dbReference>
<name>A0A6G1X943_9BACI</name>
<dbReference type="InterPro" id="IPR000182">
    <property type="entry name" value="GNAT_dom"/>
</dbReference>
<dbReference type="Gene3D" id="3.40.630.30">
    <property type="match status" value="1"/>
</dbReference>
<dbReference type="Proteomes" id="UP000480185">
    <property type="component" value="Unassembled WGS sequence"/>
</dbReference>
<keyword evidence="2" id="KW-0808">Transferase</keyword>
<dbReference type="PROSITE" id="PS51186">
    <property type="entry name" value="GNAT"/>
    <property type="match status" value="1"/>
</dbReference>
<sequence length="251" mass="29612">MDKLTFEHIQTIGNVVNENELYKHYHYPEMLIRYDSNFIEFKRMPTISELLATEDFLIKYHKQYNQHHVKFVFPDNQKPDPEIMQYFAANKYDVGFLELYAIQPKSFPQISHRLDIEVSEVTDANLSEFLKLQYELDSEHGEKFAKEKVKLNKQQFEDESVMQVLAYYKGAPAGTMNVIVSEDFVEIDNLSVVDSLQRKGIGSRLQRFVMDQFPNETIILVAEGDDTPREMYQKQNYQYSGFQYEAIKIEK</sequence>
<evidence type="ECO:0000313" key="2">
    <source>
        <dbReference type="EMBL" id="MRG87462.1"/>
    </source>
</evidence>
<feature type="domain" description="N-acetyltransferase" evidence="1">
    <location>
        <begin position="116"/>
        <end position="251"/>
    </location>
</feature>
<dbReference type="EMBL" id="WJNH01000009">
    <property type="protein sequence ID" value="MRG87462.1"/>
    <property type="molecule type" value="Genomic_DNA"/>
</dbReference>
<accession>A0A6G1X943</accession>
<dbReference type="Pfam" id="PF18467">
    <property type="entry name" value="DUF5613"/>
    <property type="match status" value="1"/>
</dbReference>
<organism evidence="2 3">
    <name type="scientific">Salinibacillus xinjiangensis</name>
    <dbReference type="NCBI Taxonomy" id="1229268"/>
    <lineage>
        <taxon>Bacteria</taxon>
        <taxon>Bacillati</taxon>
        <taxon>Bacillota</taxon>
        <taxon>Bacilli</taxon>
        <taxon>Bacillales</taxon>
        <taxon>Bacillaceae</taxon>
        <taxon>Salinibacillus</taxon>
    </lineage>
</organism>
<comment type="caution">
    <text evidence="2">The sequence shown here is derived from an EMBL/GenBank/DDBJ whole genome shotgun (WGS) entry which is preliminary data.</text>
</comment>
<protein>
    <submittedName>
        <fullName evidence="2">GNAT family N-acetyltransferase</fullName>
    </submittedName>
</protein>
<gene>
    <name evidence="2" type="ORF">GH754_14285</name>
</gene>
<dbReference type="OrthoDB" id="2213517at2"/>
<dbReference type="AlphaFoldDB" id="A0A6G1X943"/>
<keyword evidence="3" id="KW-1185">Reference proteome</keyword>